<evidence type="ECO:0000313" key="2">
    <source>
        <dbReference type="Proteomes" id="UP000056968"/>
    </source>
</evidence>
<dbReference type="OrthoDB" id="6716726at2"/>
<protein>
    <recommendedName>
        <fullName evidence="3">WavE lipopolysaccharide synthesis</fullName>
    </recommendedName>
</protein>
<dbReference type="AlphaFoldDB" id="A0A0S3F369"/>
<keyword evidence="2" id="KW-1185">Reference proteome</keyword>
<sequence>MIDSNDISVIMQGPVDWTHDPVSGLGITFALYQNVRKLLPDAEVILSTWANQKVDDFGFDKIVQSKDPGPQGTWPSFVPNNVNRQIVSTVAGLKAATRKYALKIRTDMVLQGIEFIEVFEKAKPLKTDKRNIFSRPIVTNNLSSRNTSQILERLPNHPLPFHPSDHASFGLREDILALWDISLQSDEEAYHFLDHSQPNRFRLADLSKLAPEQYVMTSAVAKKVPVDIRHYADMCKEVIALSEFYFSTHIISVPDRLFPIHFPKYHTDHHFSFEWMRRNPDEKLLYEKVQGGVPSSGQPELKKKPPMFIRAVTYPFRKPQKFKERVTRFFAS</sequence>
<dbReference type="Pfam" id="PF07507">
    <property type="entry name" value="WavE"/>
    <property type="match status" value="1"/>
</dbReference>
<organism evidence="1 2">
    <name type="scientific">Sphingobium baderi</name>
    <dbReference type="NCBI Taxonomy" id="1332080"/>
    <lineage>
        <taxon>Bacteria</taxon>
        <taxon>Pseudomonadati</taxon>
        <taxon>Pseudomonadota</taxon>
        <taxon>Alphaproteobacteria</taxon>
        <taxon>Sphingomonadales</taxon>
        <taxon>Sphingomonadaceae</taxon>
        <taxon>Sphingobium</taxon>
    </lineage>
</organism>
<evidence type="ECO:0008006" key="3">
    <source>
        <dbReference type="Google" id="ProtNLM"/>
    </source>
</evidence>
<dbReference type="Proteomes" id="UP000056968">
    <property type="component" value="Chromosome"/>
</dbReference>
<dbReference type="EMBL" id="CP013264">
    <property type="protein sequence ID" value="ALR22169.1"/>
    <property type="molecule type" value="Genomic_DNA"/>
</dbReference>
<reference evidence="1 2" key="1">
    <citation type="submission" date="2015-11" db="EMBL/GenBank/DDBJ databases">
        <title>A Two-component Flavoprotein Monooxygenase System MeaXY Responsible for para-Hydroxylation of 2-Methyl-6-ethylaniline and 2,6-Diethylaniline in Sphingobium baderi DE-13.</title>
        <authorList>
            <person name="Cheng M."/>
            <person name="Meng Q."/>
            <person name="Yang Y."/>
            <person name="Chu C."/>
            <person name="Yan X."/>
            <person name="He J."/>
            <person name="Li S."/>
        </authorList>
    </citation>
    <scope>NUCLEOTIDE SEQUENCE [LARGE SCALE GENOMIC DNA]</scope>
    <source>
        <strain evidence="1 2">DE-13</strain>
    </source>
</reference>
<name>A0A0S3F369_9SPHN</name>
<proteinExistence type="predicted"/>
<evidence type="ECO:0000313" key="1">
    <source>
        <dbReference type="EMBL" id="ALR22169.1"/>
    </source>
</evidence>
<dbReference type="STRING" id="1332080.ATN00_19480"/>
<gene>
    <name evidence="1" type="ORF">ATN00_19480</name>
</gene>
<dbReference type="RefSeq" id="WP_062068010.1">
    <property type="nucleotide sequence ID" value="NZ_CP013264.1"/>
</dbReference>
<dbReference type="KEGG" id="sbd:ATN00_19480"/>
<dbReference type="InterPro" id="IPR011122">
    <property type="entry name" value="WavE"/>
</dbReference>
<accession>A0A0S3F369</accession>